<name>A0AA97GSL6_9ACTN</name>
<dbReference type="EMBL" id="CP128986">
    <property type="protein sequence ID" value="WOC11273.1"/>
    <property type="molecule type" value="Genomic_DNA"/>
</dbReference>
<dbReference type="HAMAP" id="MF_01401">
    <property type="entry name" value="MsrA"/>
    <property type="match status" value="1"/>
</dbReference>
<dbReference type="NCBIfam" id="NF004038">
    <property type="entry name" value="PRK05528.1"/>
    <property type="match status" value="1"/>
</dbReference>
<keyword evidence="1 4" id="KW-0560">Oxidoreductase</keyword>
<dbReference type="InterPro" id="IPR050162">
    <property type="entry name" value="MsrA_MetSO_reductase"/>
</dbReference>
<dbReference type="SUPFAM" id="SSF55068">
    <property type="entry name" value="Peptide methionine sulfoxide reductase"/>
    <property type="match status" value="1"/>
</dbReference>
<evidence type="ECO:0000256" key="4">
    <source>
        <dbReference type="HAMAP-Rule" id="MF_01401"/>
    </source>
</evidence>
<dbReference type="Pfam" id="PF01625">
    <property type="entry name" value="PMSR"/>
    <property type="match status" value="1"/>
</dbReference>
<evidence type="ECO:0000259" key="5">
    <source>
        <dbReference type="Pfam" id="PF01625"/>
    </source>
</evidence>
<comment type="function">
    <text evidence="4">Has an important function as a repair enzyme for proteins that have been inactivated by oxidation. Catalyzes the reversible oxidation-reduction of methionine sulfoxide in proteins to methionine.</text>
</comment>
<dbReference type="EC" id="1.8.4.11" evidence="4"/>
<reference evidence="6" key="1">
    <citation type="submission" date="2023-06" db="EMBL/GenBank/DDBJ databases">
        <title>Gordonia sp. nov. and Pseudochrobactrum sp. nov., two species isolated from the burying beetle Nicrophorus vespilloides.</title>
        <authorList>
            <person name="Poehlein A."/>
            <person name="Guzman J."/>
            <person name="Daniel R."/>
            <person name="Vilcinskas A."/>
        </authorList>
    </citation>
    <scope>NUCLEOTIDE SEQUENCE</scope>
    <source>
        <strain evidence="6">MP11Mi</strain>
    </source>
</reference>
<evidence type="ECO:0000256" key="3">
    <source>
        <dbReference type="ARBA" id="ARBA00048782"/>
    </source>
</evidence>
<feature type="domain" description="Peptide methionine sulphoxide reductase MsrA" evidence="5">
    <location>
        <begin position="71"/>
        <end position="214"/>
    </location>
</feature>
<protein>
    <recommendedName>
        <fullName evidence="4">Peptide methionine sulfoxide reductase MsrA</fullName>
        <shortName evidence="4">Protein-methionine-S-oxide reductase</shortName>
        <ecNumber evidence="4">1.8.4.11</ecNumber>
    </recommendedName>
    <alternativeName>
        <fullName evidence="4">Peptide-methionine (S)-S-oxide reductase</fullName>
        <shortName evidence="4">Peptide Met(O) reductase</shortName>
    </alternativeName>
</protein>
<dbReference type="GO" id="GO:0008113">
    <property type="term" value="F:peptide-methionine (S)-S-oxide reductase activity"/>
    <property type="evidence" value="ECO:0007669"/>
    <property type="project" value="UniProtKB-UniRule"/>
</dbReference>
<feature type="active site" evidence="4">
    <location>
        <position position="78"/>
    </location>
</feature>
<comment type="catalytic activity">
    <reaction evidence="2 4">
        <text>L-methionyl-[protein] + [thioredoxin]-disulfide + H2O = L-methionyl-(S)-S-oxide-[protein] + [thioredoxin]-dithiol</text>
        <dbReference type="Rhea" id="RHEA:14217"/>
        <dbReference type="Rhea" id="RHEA-COMP:10698"/>
        <dbReference type="Rhea" id="RHEA-COMP:10700"/>
        <dbReference type="Rhea" id="RHEA-COMP:12313"/>
        <dbReference type="Rhea" id="RHEA-COMP:12315"/>
        <dbReference type="ChEBI" id="CHEBI:15377"/>
        <dbReference type="ChEBI" id="CHEBI:16044"/>
        <dbReference type="ChEBI" id="CHEBI:29950"/>
        <dbReference type="ChEBI" id="CHEBI:44120"/>
        <dbReference type="ChEBI" id="CHEBI:50058"/>
        <dbReference type="EC" id="1.8.4.11"/>
    </reaction>
</comment>
<dbReference type="InterPro" id="IPR036509">
    <property type="entry name" value="Met_Sox_Rdtase_MsrA_sf"/>
</dbReference>
<proteinExistence type="inferred from homology"/>
<dbReference type="GO" id="GO:0005737">
    <property type="term" value="C:cytoplasm"/>
    <property type="evidence" value="ECO:0007669"/>
    <property type="project" value="TreeGrafter"/>
</dbReference>
<dbReference type="Gene3D" id="3.30.1060.10">
    <property type="entry name" value="Peptide methionine sulphoxide reductase MsrA"/>
    <property type="match status" value="1"/>
</dbReference>
<comment type="catalytic activity">
    <reaction evidence="3 4">
        <text>[thioredoxin]-disulfide + L-methionine + H2O = L-methionine (S)-S-oxide + [thioredoxin]-dithiol</text>
        <dbReference type="Rhea" id="RHEA:19993"/>
        <dbReference type="Rhea" id="RHEA-COMP:10698"/>
        <dbReference type="Rhea" id="RHEA-COMP:10700"/>
        <dbReference type="ChEBI" id="CHEBI:15377"/>
        <dbReference type="ChEBI" id="CHEBI:29950"/>
        <dbReference type="ChEBI" id="CHEBI:50058"/>
        <dbReference type="ChEBI" id="CHEBI:57844"/>
        <dbReference type="ChEBI" id="CHEBI:58772"/>
        <dbReference type="EC" id="1.8.4.11"/>
    </reaction>
</comment>
<comment type="similarity">
    <text evidence="4">Belongs to the MsrA Met sulfoxide reductase family.</text>
</comment>
<organism evidence="6">
    <name type="scientific">Gordonia sp. MP11Mi</name>
    <dbReference type="NCBI Taxonomy" id="3022769"/>
    <lineage>
        <taxon>Bacteria</taxon>
        <taxon>Bacillati</taxon>
        <taxon>Actinomycetota</taxon>
        <taxon>Actinomycetes</taxon>
        <taxon>Mycobacteriales</taxon>
        <taxon>Gordoniaceae</taxon>
        <taxon>Gordonia</taxon>
    </lineage>
</organism>
<accession>A0AA97GSL6</accession>
<dbReference type="AlphaFoldDB" id="A0AA97GSL6"/>
<dbReference type="InterPro" id="IPR002569">
    <property type="entry name" value="Met_Sox_Rdtase_MsrA_dom"/>
</dbReference>
<gene>
    <name evidence="6" type="primary">msrA_1</name>
    <name evidence="4" type="synonym">msrA</name>
    <name evidence="6" type="ORF">MP11Mi_03400</name>
</gene>
<evidence type="ECO:0000256" key="1">
    <source>
        <dbReference type="ARBA" id="ARBA00023002"/>
    </source>
</evidence>
<dbReference type="PANTHER" id="PTHR42799">
    <property type="entry name" value="MITOCHONDRIAL PEPTIDE METHIONINE SULFOXIDE REDUCTASE"/>
    <property type="match status" value="1"/>
</dbReference>
<dbReference type="PANTHER" id="PTHR42799:SF2">
    <property type="entry name" value="MITOCHONDRIAL PEPTIDE METHIONINE SULFOXIDE REDUCTASE"/>
    <property type="match status" value="1"/>
</dbReference>
<evidence type="ECO:0000256" key="2">
    <source>
        <dbReference type="ARBA" id="ARBA00047806"/>
    </source>
</evidence>
<evidence type="ECO:0000313" key="6">
    <source>
        <dbReference type="EMBL" id="WOC11273.1"/>
    </source>
</evidence>
<sequence>MRRSALCVAGCTGSRVLDECARSRAVQPLEADRVHSRVADVRVRGCRSGHAVIPSAPDTIGPMDGENSNEQIYFAGGCLWGVQAFIATLPGVTFTEAGRANGASQSIDGPYDGYAECVRTGFDPAVVSVEQLMAYFFEIIDPYSVNRQGPDVGQKYRTGVYSDSPSHLDQARAFIAARDDADRIAVEVLPLANYVRSAQEHQDRLARFPDDSCHLSAELLTKYSD</sequence>
<dbReference type="GO" id="GO:0034599">
    <property type="term" value="P:cellular response to oxidative stress"/>
    <property type="evidence" value="ECO:0007669"/>
    <property type="project" value="TreeGrafter"/>
</dbReference>